<protein>
    <recommendedName>
        <fullName evidence="2">tetrahydrofolate synthase</fullName>
        <ecNumber evidence="2">6.3.2.17</ecNumber>
    </recommendedName>
    <alternativeName>
        <fullName evidence="8">Tetrahydrofolylpolyglutamate synthase</fullName>
    </alternativeName>
</protein>
<dbReference type="Pfam" id="PF08245">
    <property type="entry name" value="Mur_ligase_M"/>
    <property type="match status" value="1"/>
</dbReference>
<evidence type="ECO:0000256" key="5">
    <source>
        <dbReference type="ARBA" id="ARBA00022741"/>
    </source>
</evidence>
<dbReference type="GO" id="GO:0005737">
    <property type="term" value="C:cytoplasm"/>
    <property type="evidence" value="ECO:0007669"/>
    <property type="project" value="TreeGrafter"/>
</dbReference>
<keyword evidence="13" id="KW-1185">Reference proteome</keyword>
<evidence type="ECO:0000259" key="11">
    <source>
        <dbReference type="Pfam" id="PF08245"/>
    </source>
</evidence>
<proteinExistence type="inferred from homology"/>
<dbReference type="PANTHER" id="PTHR11136">
    <property type="entry name" value="FOLYLPOLYGLUTAMATE SYNTHASE-RELATED"/>
    <property type="match status" value="1"/>
</dbReference>
<evidence type="ECO:0000256" key="9">
    <source>
        <dbReference type="ARBA" id="ARBA00047493"/>
    </source>
</evidence>
<dbReference type="GO" id="GO:0004326">
    <property type="term" value="F:tetrahydrofolylpolyglutamate synthase activity"/>
    <property type="evidence" value="ECO:0007669"/>
    <property type="project" value="UniProtKB-EC"/>
</dbReference>
<dbReference type="Pfam" id="PF02875">
    <property type="entry name" value="Mur_ligase_C"/>
    <property type="match status" value="1"/>
</dbReference>
<dbReference type="GO" id="GO:0005524">
    <property type="term" value="F:ATP binding"/>
    <property type="evidence" value="ECO:0007669"/>
    <property type="project" value="UniProtKB-KW"/>
</dbReference>
<dbReference type="EMBL" id="JQBL01000002">
    <property type="protein sequence ID" value="KRN51284.1"/>
    <property type="molecule type" value="Genomic_DNA"/>
</dbReference>
<dbReference type="Proteomes" id="UP000051841">
    <property type="component" value="Unassembled WGS sequence"/>
</dbReference>
<dbReference type="AlphaFoldDB" id="A0A0R2HP17"/>
<comment type="caution">
    <text evidence="12">The sequence shown here is derived from an EMBL/GenBank/DDBJ whole genome shotgun (WGS) entry which is preliminary data.</text>
</comment>
<evidence type="ECO:0000256" key="7">
    <source>
        <dbReference type="ARBA" id="ARBA00022842"/>
    </source>
</evidence>
<dbReference type="Gene3D" id="3.40.1190.10">
    <property type="entry name" value="Mur-like, catalytic domain"/>
    <property type="match status" value="1"/>
</dbReference>
<evidence type="ECO:0000256" key="3">
    <source>
        <dbReference type="ARBA" id="ARBA00022598"/>
    </source>
</evidence>
<dbReference type="PROSITE" id="PS01012">
    <property type="entry name" value="FOLYLPOLYGLU_SYNT_2"/>
    <property type="match status" value="1"/>
</dbReference>
<keyword evidence="5" id="KW-0547">Nucleotide-binding</keyword>
<accession>A0A0R2HP17</accession>
<evidence type="ECO:0000313" key="13">
    <source>
        <dbReference type="Proteomes" id="UP000051841"/>
    </source>
</evidence>
<evidence type="ECO:0000256" key="2">
    <source>
        <dbReference type="ARBA" id="ARBA00013025"/>
    </source>
</evidence>
<comment type="similarity">
    <text evidence="1">Belongs to the folylpolyglutamate synthase family.</text>
</comment>
<dbReference type="SUPFAM" id="SSF53244">
    <property type="entry name" value="MurD-like peptide ligases, peptide-binding domain"/>
    <property type="match status" value="1"/>
</dbReference>
<keyword evidence="4" id="KW-0479">Metal-binding</keyword>
<evidence type="ECO:0000256" key="1">
    <source>
        <dbReference type="ARBA" id="ARBA00008276"/>
    </source>
</evidence>
<evidence type="ECO:0000259" key="10">
    <source>
        <dbReference type="Pfam" id="PF02875"/>
    </source>
</evidence>
<dbReference type="PANTHER" id="PTHR11136:SF0">
    <property type="entry name" value="DIHYDROFOLATE SYNTHETASE-RELATED"/>
    <property type="match status" value="1"/>
</dbReference>
<organism evidence="12 13">
    <name type="scientific">Kandleria vitulina DSM 20405</name>
    <dbReference type="NCBI Taxonomy" id="1410657"/>
    <lineage>
        <taxon>Bacteria</taxon>
        <taxon>Bacillati</taxon>
        <taxon>Bacillota</taxon>
        <taxon>Erysipelotrichia</taxon>
        <taxon>Erysipelotrichales</taxon>
        <taxon>Coprobacillaceae</taxon>
        <taxon>Kandleria</taxon>
    </lineage>
</organism>
<dbReference type="Gene3D" id="3.90.190.20">
    <property type="entry name" value="Mur ligase, C-terminal domain"/>
    <property type="match status" value="1"/>
</dbReference>
<dbReference type="InterPro" id="IPR036565">
    <property type="entry name" value="Mur-like_cat_sf"/>
</dbReference>
<keyword evidence="6" id="KW-0067">ATP-binding</keyword>
<dbReference type="EC" id="6.3.2.17" evidence="2"/>
<gene>
    <name evidence="12" type="ORF">IV49_GL000752</name>
</gene>
<reference evidence="12 13" key="1">
    <citation type="journal article" date="2015" name="Genome Announc.">
        <title>Expanding the biotechnology potential of lactobacilli through comparative genomics of 213 strains and associated genera.</title>
        <authorList>
            <person name="Sun Z."/>
            <person name="Harris H.M."/>
            <person name="McCann A."/>
            <person name="Guo C."/>
            <person name="Argimon S."/>
            <person name="Zhang W."/>
            <person name="Yang X."/>
            <person name="Jeffery I.B."/>
            <person name="Cooney J.C."/>
            <person name="Kagawa T.F."/>
            <person name="Liu W."/>
            <person name="Song Y."/>
            <person name="Salvetti E."/>
            <person name="Wrobel A."/>
            <person name="Rasinkangas P."/>
            <person name="Parkhill J."/>
            <person name="Rea M.C."/>
            <person name="O'Sullivan O."/>
            <person name="Ritari J."/>
            <person name="Douillard F.P."/>
            <person name="Paul Ross R."/>
            <person name="Yang R."/>
            <person name="Briner A.E."/>
            <person name="Felis G.E."/>
            <person name="de Vos W.M."/>
            <person name="Barrangou R."/>
            <person name="Klaenhammer T.R."/>
            <person name="Caufield P.W."/>
            <person name="Cui Y."/>
            <person name="Zhang H."/>
            <person name="O'Toole P.W."/>
        </authorList>
    </citation>
    <scope>NUCLEOTIDE SEQUENCE [LARGE SCALE GENOMIC DNA]</scope>
    <source>
        <strain evidence="12 13">DSM 20405</strain>
    </source>
</reference>
<keyword evidence="7" id="KW-0460">Magnesium</keyword>
<feature type="domain" description="Mur ligase C-terminal" evidence="10">
    <location>
        <begin position="413"/>
        <end position="520"/>
    </location>
</feature>
<dbReference type="SUPFAM" id="SSF53623">
    <property type="entry name" value="MurD-like peptide ligases, catalytic domain"/>
    <property type="match status" value="1"/>
</dbReference>
<dbReference type="InterPro" id="IPR018109">
    <property type="entry name" value="Folylpolyglutamate_synth_CS"/>
</dbReference>
<dbReference type="NCBIfam" id="TIGR01499">
    <property type="entry name" value="folC"/>
    <property type="match status" value="1"/>
</dbReference>
<evidence type="ECO:0000256" key="4">
    <source>
        <dbReference type="ARBA" id="ARBA00022723"/>
    </source>
</evidence>
<dbReference type="PATRIC" id="fig|1410657.5.peg.786"/>
<dbReference type="InterPro" id="IPR001645">
    <property type="entry name" value="Folylpolyglutamate_synth"/>
</dbReference>
<evidence type="ECO:0000313" key="12">
    <source>
        <dbReference type="EMBL" id="KRN51284.1"/>
    </source>
</evidence>
<dbReference type="InterPro" id="IPR004101">
    <property type="entry name" value="Mur_ligase_C"/>
</dbReference>
<feature type="domain" description="Mur ligase central" evidence="11">
    <location>
        <begin position="176"/>
        <end position="336"/>
    </location>
</feature>
<keyword evidence="3" id="KW-0436">Ligase</keyword>
<dbReference type="GO" id="GO:0008841">
    <property type="term" value="F:dihydrofolate synthase activity"/>
    <property type="evidence" value="ECO:0007669"/>
    <property type="project" value="TreeGrafter"/>
</dbReference>
<name>A0A0R2HP17_9FIRM</name>
<comment type="catalytic activity">
    <reaction evidence="9">
        <text>(6S)-5,6,7,8-tetrahydrofolyl-(gamma-L-Glu)(n) + L-glutamate + ATP = (6S)-5,6,7,8-tetrahydrofolyl-(gamma-L-Glu)(n+1) + ADP + phosphate + H(+)</text>
        <dbReference type="Rhea" id="RHEA:10580"/>
        <dbReference type="Rhea" id="RHEA-COMP:14738"/>
        <dbReference type="Rhea" id="RHEA-COMP:14740"/>
        <dbReference type="ChEBI" id="CHEBI:15378"/>
        <dbReference type="ChEBI" id="CHEBI:29985"/>
        <dbReference type="ChEBI" id="CHEBI:30616"/>
        <dbReference type="ChEBI" id="CHEBI:43474"/>
        <dbReference type="ChEBI" id="CHEBI:141005"/>
        <dbReference type="ChEBI" id="CHEBI:456216"/>
        <dbReference type="EC" id="6.3.2.17"/>
    </reaction>
</comment>
<dbReference type="InterPro" id="IPR013221">
    <property type="entry name" value="Mur_ligase_cen"/>
</dbReference>
<evidence type="ECO:0000256" key="8">
    <source>
        <dbReference type="ARBA" id="ARBA00030592"/>
    </source>
</evidence>
<dbReference type="GO" id="GO:0046872">
    <property type="term" value="F:metal ion binding"/>
    <property type="evidence" value="ECO:0007669"/>
    <property type="project" value="UniProtKB-KW"/>
</dbReference>
<sequence>MDGHAILFLGERMEIQLLSKKNEEHVRKILKQYDMVNHFYIPGYVMLLCFEDNQLYGFIELYQLETITALYSLPGEKQDETFALLIEGASRIGFRHLTMSTTAQGASYFKQFGFHVIQEQPVVISKTLPCPYHFKDYDEISEFMSKQKSRVYSLDHFKDFMHEHFNIQYVLKCVHIGGTNGKGSTTNYVKEIMKTAGYEVGTFTTPALVNRLDVIRVDDQAIDEKVYVKLCNRFLKEAVDAELSLYEMEVFISVIYFIYKKVDLALFEVGLGGLLDATNIIGPLLCVNTNIGLDHTDYLGSTYEEIARNKAGIVKDGVPYVTSETREECLDVFDEVTKAHHAPLYVIAHPEHVESSSKQVFNYHGYHVCLNTPATYQSVNAALAINVVELIRAHFPFDHEDVETGLYNAKWPGRFEIIHHDPLIIIDGAHNREGMDAFVKAAESYRNAHIIFTALRDKDTTHMLERLLTLSDDITVTQFEHHRRALAKDLAKDYPVKIEEDWKKAVDEAMDYPVVLITGSLYFLSQVRKYILDQPDK</sequence>
<dbReference type="InterPro" id="IPR036615">
    <property type="entry name" value="Mur_ligase_C_dom_sf"/>
</dbReference>
<evidence type="ECO:0000256" key="6">
    <source>
        <dbReference type="ARBA" id="ARBA00022840"/>
    </source>
</evidence>